<proteinExistence type="predicted"/>
<dbReference type="WBParaSite" id="ES5_v2.g24379.t1">
    <property type="protein sequence ID" value="ES5_v2.g24379.t1"/>
    <property type="gene ID" value="ES5_v2.g24379"/>
</dbReference>
<dbReference type="Proteomes" id="UP000887579">
    <property type="component" value="Unplaced"/>
</dbReference>
<evidence type="ECO:0000313" key="1">
    <source>
        <dbReference type="Proteomes" id="UP000887579"/>
    </source>
</evidence>
<protein>
    <submittedName>
        <fullName evidence="2">Uncharacterized protein</fullName>
    </submittedName>
</protein>
<evidence type="ECO:0000313" key="2">
    <source>
        <dbReference type="WBParaSite" id="ES5_v2.g24379.t1"/>
    </source>
</evidence>
<organism evidence="1 2">
    <name type="scientific">Panagrolaimus sp. ES5</name>
    <dbReference type="NCBI Taxonomy" id="591445"/>
    <lineage>
        <taxon>Eukaryota</taxon>
        <taxon>Metazoa</taxon>
        <taxon>Ecdysozoa</taxon>
        <taxon>Nematoda</taxon>
        <taxon>Chromadorea</taxon>
        <taxon>Rhabditida</taxon>
        <taxon>Tylenchina</taxon>
        <taxon>Panagrolaimomorpha</taxon>
        <taxon>Panagrolaimoidea</taxon>
        <taxon>Panagrolaimidae</taxon>
        <taxon>Panagrolaimus</taxon>
    </lineage>
</organism>
<name>A0AC34G441_9BILA</name>
<reference evidence="2" key="1">
    <citation type="submission" date="2022-11" db="UniProtKB">
        <authorList>
            <consortium name="WormBaseParasite"/>
        </authorList>
    </citation>
    <scope>IDENTIFICATION</scope>
</reference>
<accession>A0AC34G441</accession>
<sequence>MGSSSVGILVILAVLCYICWSFPVPCYFQEYHNKINRDVFPTQSKAKSNCGGDVMTLQEVNKKFEVSPKFLFGAKHVADLILIRTGDFVNWNDKEESRDALSRKICTNHLDELFNKFDKKATKHVKYFHKCEKDVPGCSLPQFISGHHSGQNRVPVNHLTKAESEAVFKTTHQLVQTGIPLCQSCKSWAVDKLKQYQGRKICEEQQTCFTDLNKEIEVDNTCDNDAGNNNGANDIGADGGDFVDDFDDAGDEDYIPPSKAPSDSSPGKQELLTFAHAVGMDTGFGLVGRKPFTSLTRQSQRKKTKGGKILYNEMCSLIAPGSEKVLKQDICLDEMDGWIPNKSTKREEFLRNLSVLYESETDKEFKLHYLSHMVPLVSYVELHQYVTVSPYYYNKATAYA</sequence>